<dbReference type="InterPro" id="IPR052529">
    <property type="entry name" value="Bact_Transport_Assoc"/>
</dbReference>
<name>D9WT94_9ACTN</name>
<feature type="transmembrane region" description="Helical" evidence="2">
    <location>
        <begin position="225"/>
        <end position="243"/>
    </location>
</feature>
<keyword evidence="5" id="KW-1185">Reference proteome</keyword>
<feature type="transmembrane region" description="Helical" evidence="2">
    <location>
        <begin position="175"/>
        <end position="194"/>
    </location>
</feature>
<feature type="compositionally biased region" description="Low complexity" evidence="1">
    <location>
        <begin position="33"/>
        <end position="44"/>
    </location>
</feature>
<feature type="transmembrane region" description="Helical" evidence="2">
    <location>
        <begin position="429"/>
        <end position="450"/>
    </location>
</feature>
<dbReference type="EMBL" id="GG657754">
    <property type="protein sequence ID" value="EFL26314.1"/>
    <property type="molecule type" value="Genomic_DNA"/>
</dbReference>
<dbReference type="PANTHER" id="PTHR30590:SF3">
    <property type="entry name" value="HYPOTHETICAL MEMBRANE SPANNING PROTEIN"/>
    <property type="match status" value="1"/>
</dbReference>
<proteinExistence type="predicted"/>
<feature type="region of interest" description="Disordered" evidence="1">
    <location>
        <begin position="1"/>
        <end position="101"/>
    </location>
</feature>
<dbReference type="Pfam" id="PF04235">
    <property type="entry name" value="DUF418"/>
    <property type="match status" value="1"/>
</dbReference>
<reference evidence="4 5" key="1">
    <citation type="submission" date="2009-02" db="EMBL/GenBank/DDBJ databases">
        <title>Annotation of Streptomyces hygroscopicus strain ATCC 53653.</title>
        <authorList>
            <consortium name="The Broad Institute Genome Sequencing Platform"/>
            <consortium name="Broad Institute Microbial Sequencing Center"/>
            <person name="Fischbach M."/>
            <person name="Godfrey P."/>
            <person name="Ward D."/>
            <person name="Young S."/>
            <person name="Zeng Q."/>
            <person name="Koehrsen M."/>
            <person name="Alvarado L."/>
            <person name="Berlin A.M."/>
            <person name="Bochicchio J."/>
            <person name="Borenstein D."/>
            <person name="Chapman S.B."/>
            <person name="Chen Z."/>
            <person name="Engels R."/>
            <person name="Freedman E."/>
            <person name="Gellesch M."/>
            <person name="Goldberg J."/>
            <person name="Griggs A."/>
            <person name="Gujja S."/>
            <person name="Heilman E.R."/>
            <person name="Heiman D.I."/>
            <person name="Hepburn T.A."/>
            <person name="Howarth C."/>
            <person name="Jen D."/>
            <person name="Larson L."/>
            <person name="Lewis B."/>
            <person name="Mehta T."/>
            <person name="Park D."/>
            <person name="Pearson M."/>
            <person name="Richards J."/>
            <person name="Roberts A."/>
            <person name="Saif S."/>
            <person name="Shea T.D."/>
            <person name="Shenoy N."/>
            <person name="Sisk P."/>
            <person name="Stolte C."/>
            <person name="Sykes S.N."/>
            <person name="Thomson T."/>
            <person name="Walk T."/>
            <person name="White J."/>
            <person name="Yandava C."/>
            <person name="Straight P."/>
            <person name="Clardy J."/>
            <person name="Hung D."/>
            <person name="Kolter R."/>
            <person name="Mekalanos J."/>
            <person name="Walker S."/>
            <person name="Walsh C.T."/>
            <person name="Wieland-Brown L.C."/>
            <person name="Haas B."/>
            <person name="Nusbaum C."/>
            <person name="Birren B."/>
        </authorList>
    </citation>
    <scope>NUCLEOTIDE SEQUENCE [LARGE SCALE GENOMIC DNA]</scope>
    <source>
        <strain evidence="4 5">ATCC 53653</strain>
    </source>
</reference>
<accession>D9WT94</accession>
<sequence>MPRRPLPLPGSRAAPHLRSCRPAHADSTLKPCRAPAARRAAAPATRQGSTLQSAGRPQPSAGYSVISPVSSLSGMTHHADSPPTAPSPARERSEPSTGAPGVGRLIGLDLARGLAVFGMYAVHVGPAPSQGGVIGFLMELAQGRSSALFAVLAGFAVALITGRRRPKTGLAGRQAVAKVVIRAVILLVLGTALTMTGTPVVPILAFYGLFFLLVLPLHRLGAKPLAMIAAGWALVGPQLLYLLKPVVGGREFPTVGQADGIVSLLFTGGYPALTWIPFVIAGMAVARFDLAATAVRIRLALTGAALAVTGYGGSWLALRLVPGAAEAIREAAGGSGMPSMSSAPPGSDGIFGDTSAGMLVASPHSEATLSIVGHTGVAILVITACLAAMDAFPRLRRLAKPVIAVGSMSLTAYVYHIVAIWLLDTEELVVPPLYVLLGFIASVTVLATLWSRFFQRGPLEWLMGRATGIARRIR</sequence>
<evidence type="ECO:0000256" key="1">
    <source>
        <dbReference type="SAM" id="MobiDB-lite"/>
    </source>
</evidence>
<dbReference type="AlphaFoldDB" id="D9WT94"/>
<evidence type="ECO:0000313" key="5">
    <source>
        <dbReference type="Proteomes" id="UP000003963"/>
    </source>
</evidence>
<dbReference type="InterPro" id="IPR007349">
    <property type="entry name" value="DUF418"/>
</dbReference>
<keyword evidence="2" id="KW-1133">Transmembrane helix</keyword>
<feature type="transmembrane region" description="Helical" evidence="2">
    <location>
        <begin position="146"/>
        <end position="163"/>
    </location>
</feature>
<dbReference type="HOGENOM" id="CLU_036065_1_1_11"/>
<dbReference type="PANTHER" id="PTHR30590">
    <property type="entry name" value="INNER MEMBRANE PROTEIN"/>
    <property type="match status" value="1"/>
</dbReference>
<organism evidence="4 5">
    <name type="scientific">Streptomyces himastatinicus ATCC 53653</name>
    <dbReference type="NCBI Taxonomy" id="457427"/>
    <lineage>
        <taxon>Bacteria</taxon>
        <taxon>Bacillati</taxon>
        <taxon>Actinomycetota</taxon>
        <taxon>Actinomycetes</taxon>
        <taxon>Kitasatosporales</taxon>
        <taxon>Streptomycetaceae</taxon>
        <taxon>Streptomyces</taxon>
        <taxon>Streptomyces violaceusniger group</taxon>
    </lineage>
</organism>
<keyword evidence="2" id="KW-0472">Membrane</keyword>
<dbReference type="Proteomes" id="UP000003963">
    <property type="component" value="Unassembled WGS sequence"/>
</dbReference>
<feature type="transmembrane region" description="Helical" evidence="2">
    <location>
        <begin position="367"/>
        <end position="389"/>
    </location>
</feature>
<evidence type="ECO:0000259" key="3">
    <source>
        <dbReference type="Pfam" id="PF04235"/>
    </source>
</evidence>
<evidence type="ECO:0000256" key="2">
    <source>
        <dbReference type="SAM" id="Phobius"/>
    </source>
</evidence>
<feature type="transmembrane region" description="Helical" evidence="2">
    <location>
        <begin position="263"/>
        <end position="285"/>
    </location>
</feature>
<gene>
    <name evidence="4" type="ORF">SSOG_06029</name>
</gene>
<feature type="domain" description="DUF418" evidence="3">
    <location>
        <begin position="367"/>
        <end position="467"/>
    </location>
</feature>
<feature type="transmembrane region" description="Helical" evidence="2">
    <location>
        <begin position="401"/>
        <end position="423"/>
    </location>
</feature>
<keyword evidence="2" id="KW-0812">Transmembrane</keyword>
<evidence type="ECO:0000313" key="4">
    <source>
        <dbReference type="EMBL" id="EFL26314.1"/>
    </source>
</evidence>
<dbReference type="STRING" id="457427.SSOG_06029"/>
<feature type="compositionally biased region" description="Polar residues" evidence="1">
    <location>
        <begin position="46"/>
        <end position="55"/>
    </location>
</feature>
<protein>
    <submittedName>
        <fullName evidence="4">Putative membrane protein</fullName>
    </submittedName>
</protein>